<accession>A0A4Y1X379</accession>
<dbReference type="Gene3D" id="2.60.40.2620">
    <property type="entry name" value="Fimbrillin-like"/>
    <property type="match status" value="1"/>
</dbReference>
<dbReference type="PROSITE" id="PS51257">
    <property type="entry name" value="PROKAR_LIPOPROTEIN"/>
    <property type="match status" value="1"/>
</dbReference>
<dbReference type="EMBL" id="AP019736">
    <property type="protein sequence ID" value="BBL07731.1"/>
    <property type="molecule type" value="Genomic_DNA"/>
</dbReference>
<organism evidence="1 2">
    <name type="scientific">Alistipes dispar</name>
    <dbReference type="NCBI Taxonomy" id="2585119"/>
    <lineage>
        <taxon>Bacteria</taxon>
        <taxon>Pseudomonadati</taxon>
        <taxon>Bacteroidota</taxon>
        <taxon>Bacteroidia</taxon>
        <taxon>Bacteroidales</taxon>
        <taxon>Rikenellaceae</taxon>
        <taxon>Alistipes</taxon>
    </lineage>
</organism>
<dbReference type="OrthoDB" id="9805760at2"/>
<dbReference type="InterPro" id="IPR025049">
    <property type="entry name" value="Mfa-like_1"/>
</dbReference>
<name>A0A4Y1X379_9BACT</name>
<dbReference type="Gene3D" id="2.60.40.2630">
    <property type="match status" value="1"/>
</dbReference>
<dbReference type="KEGG" id="ada:A5CPEGH6_23690"/>
<proteinExistence type="predicted"/>
<dbReference type="CDD" id="cd13121">
    <property type="entry name" value="BF2867_like_C"/>
    <property type="match status" value="1"/>
</dbReference>
<reference evidence="2" key="1">
    <citation type="submission" date="2019-06" db="EMBL/GenBank/DDBJ databases">
        <title>Alistipes onderdonkii subsp. vulgaris subsp. nov., Alistipes dispar sp. nov. and Alistipes communis sp. nov., isolated from human faeces, and creation of Alistipes onderdonkii subsp. onderdonkii subsp. nov.</title>
        <authorList>
            <person name="Sakamoto M."/>
            <person name="Ikeyama N."/>
            <person name="Ogata Y."/>
            <person name="Suda W."/>
            <person name="Iino T."/>
            <person name="Hattori M."/>
            <person name="Ohkuma M."/>
        </authorList>
    </citation>
    <scope>NUCLEOTIDE SEQUENCE [LARGE SCALE GENOMIC DNA]</scope>
    <source>
        <strain evidence="2">5CPEGH6</strain>
    </source>
</reference>
<sequence length="445" mass="46943">MMRTSLLVLLAGMALGAGCSDDREAPSSVRISPTVSRVTGLYFDKDDRIGLTISRTSGDYVTNRLMTYDGSVFTASGLKWYESTQETSTLTAYYPYSEAGVPSAFSVEADQRQGCTPSDLLGAVAREVRPGSAPVAMVFYHLMSQLSVVVENNGSSPVAAVKIGGSVVEAVVDLAVPSAKAKAGAAAVQIEAFEAEPDSRYRAVLVPQQTTLDVEVELQDGSVCRKSVSDALLEGGRCYDLSVVISGGGTPQIEVSISGDVVDWVDGGELVGSDGGNDGTDGVDHEGEHYRTVAIDGKVWMAENMRHKPAGAQLGTGIWEPAGGASMISTQGMLYDYATATAGASDGAGRIRGICPEGWHIPDADELRALAESQNRPEDFFCCAGYQIVNDKSNRPGAKTMGKLMGVGLADDSEKCNSLDYSETTEPLPATISRKFGLSLRCVKD</sequence>
<dbReference type="AlphaFoldDB" id="A0A4Y1X379"/>
<evidence type="ECO:0000313" key="2">
    <source>
        <dbReference type="Proteomes" id="UP000319374"/>
    </source>
</evidence>
<dbReference type="Pfam" id="PF13149">
    <property type="entry name" value="Mfa_like_1"/>
    <property type="match status" value="1"/>
</dbReference>
<dbReference type="NCBIfam" id="TIGR02145">
    <property type="entry name" value="Fib_succ_major"/>
    <property type="match status" value="1"/>
</dbReference>
<gene>
    <name evidence="1" type="ORF">A5CPEGH6_23690</name>
</gene>
<evidence type="ECO:0000313" key="1">
    <source>
        <dbReference type="EMBL" id="BBL07731.1"/>
    </source>
</evidence>
<dbReference type="CDD" id="cd13120">
    <property type="entry name" value="BF2867_like_N"/>
    <property type="match status" value="1"/>
</dbReference>
<keyword evidence="2" id="KW-1185">Reference proteome</keyword>
<dbReference type="InterPro" id="IPR042278">
    <property type="entry name" value="Mfa-like_1_N"/>
</dbReference>
<dbReference type="Proteomes" id="UP000319374">
    <property type="component" value="Chromosome"/>
</dbReference>
<dbReference type="InterPro" id="IPR011871">
    <property type="entry name" value="Fib_succ_major"/>
</dbReference>
<protein>
    <submittedName>
        <fullName evidence="1">Uncharacterized protein</fullName>
    </submittedName>
</protein>